<accession>A0ABQ1U5I7</accession>
<name>A0ABQ1U5I7_9GAMM</name>
<evidence type="ECO:0000313" key="1">
    <source>
        <dbReference type="EMBL" id="GGF10853.1"/>
    </source>
</evidence>
<protein>
    <submittedName>
        <fullName evidence="1">Uncharacterized protein</fullName>
    </submittedName>
</protein>
<dbReference type="EMBL" id="BMIT01000023">
    <property type="protein sequence ID" value="GGF10853.1"/>
    <property type="molecule type" value="Genomic_DNA"/>
</dbReference>
<comment type="caution">
    <text evidence="1">The sequence shown here is derived from an EMBL/GenBank/DDBJ whole genome shotgun (WGS) entry which is preliminary data.</text>
</comment>
<dbReference type="Proteomes" id="UP000638462">
    <property type="component" value="Unassembled WGS sequence"/>
</dbReference>
<keyword evidence="2" id="KW-1185">Reference proteome</keyword>
<proteinExistence type="predicted"/>
<sequence length="61" mass="7014">MLFVGSLMIFWLGAKCKTRQASVTPTFDVGVKFISRDGFIIEIRYQKSDFLVVRIQKLDIS</sequence>
<reference evidence="2" key="1">
    <citation type="journal article" date="2019" name="Int. J. Syst. Evol. Microbiol.">
        <title>The Global Catalogue of Microorganisms (GCM) 10K type strain sequencing project: providing services to taxonomists for standard genome sequencing and annotation.</title>
        <authorList>
            <consortium name="The Broad Institute Genomics Platform"/>
            <consortium name="The Broad Institute Genome Sequencing Center for Infectious Disease"/>
            <person name="Wu L."/>
            <person name="Ma J."/>
        </authorList>
    </citation>
    <scope>NUCLEOTIDE SEQUENCE [LARGE SCALE GENOMIC DNA]</scope>
    <source>
        <strain evidence="2">CGMCC 1.15394</strain>
    </source>
</reference>
<evidence type="ECO:0000313" key="2">
    <source>
        <dbReference type="Proteomes" id="UP000638462"/>
    </source>
</evidence>
<organism evidence="1 2">
    <name type="scientific">Pseudoalteromonas gelatinilytica</name>
    <dbReference type="NCBI Taxonomy" id="1703256"/>
    <lineage>
        <taxon>Bacteria</taxon>
        <taxon>Pseudomonadati</taxon>
        <taxon>Pseudomonadota</taxon>
        <taxon>Gammaproteobacteria</taxon>
        <taxon>Alteromonadales</taxon>
        <taxon>Pseudoalteromonadaceae</taxon>
        <taxon>Pseudoalteromonas</taxon>
    </lineage>
</organism>
<gene>
    <name evidence="1" type="ORF">GCM10008027_39620</name>
</gene>